<keyword evidence="7" id="KW-0067">ATP-binding</keyword>
<comment type="subcellular location">
    <subcellularLocation>
        <location evidence="1">Cell membrane</location>
        <topology evidence="1">Multi-pass membrane protein</topology>
    </subcellularLocation>
</comment>
<dbReference type="Pfam" id="PF00664">
    <property type="entry name" value="ABC_membrane"/>
    <property type="match status" value="1"/>
</dbReference>
<dbReference type="EMBL" id="CP058649">
    <property type="protein sequence ID" value="QUI24541.1"/>
    <property type="molecule type" value="Genomic_DNA"/>
</dbReference>
<sequence>MKKILKQYNDIILFFAHMIPDKKRHVIIAFFAGLSDSFFNLLLAFILKNVYASVTERNIVSLNRTILFFILFIAGIFLYNYVCWCLHGSSVAKISGTIKGFILSKLCLLRLSSIENHHSGDIISILTSDVNHSQFLYANIRLILSSLLMGIISTVLVFNTSLFLGVMIGILACIQLLINLFVVKPLQKQSSTIRENTKQMTMTFSDILENNMSIRIYCSQNFYMKISSQMSQRLYQSKIKLHRINAVILGINVCFGLLGYILVLILGSLLISANKLTIPDLLFVTQMRLMMVQGILKLGHYTVHMQPAITGMKKIMSFMDEAIEENI</sequence>
<evidence type="ECO:0000259" key="6">
    <source>
        <dbReference type="PROSITE" id="PS50929"/>
    </source>
</evidence>
<evidence type="ECO:0000256" key="3">
    <source>
        <dbReference type="ARBA" id="ARBA00022989"/>
    </source>
</evidence>
<keyword evidence="4 5" id="KW-0472">Membrane</keyword>
<keyword evidence="2 5" id="KW-0812">Transmembrane</keyword>
<keyword evidence="8" id="KW-1185">Reference proteome</keyword>
<feature type="transmembrane region" description="Helical" evidence="5">
    <location>
        <begin position="135"/>
        <end position="156"/>
    </location>
</feature>
<evidence type="ECO:0000256" key="1">
    <source>
        <dbReference type="ARBA" id="ARBA00004651"/>
    </source>
</evidence>
<dbReference type="InterPro" id="IPR011527">
    <property type="entry name" value="ABC1_TM_dom"/>
</dbReference>
<dbReference type="Gene3D" id="1.20.1560.10">
    <property type="entry name" value="ABC transporter type 1, transmembrane domain"/>
    <property type="match status" value="1"/>
</dbReference>
<feature type="transmembrane region" description="Helical" evidence="5">
    <location>
        <begin position="66"/>
        <end position="86"/>
    </location>
</feature>
<feature type="transmembrane region" description="Helical" evidence="5">
    <location>
        <begin position="162"/>
        <end position="183"/>
    </location>
</feature>
<dbReference type="GO" id="GO:0005886">
    <property type="term" value="C:plasma membrane"/>
    <property type="evidence" value="ECO:0007669"/>
    <property type="project" value="UniProtKB-SubCell"/>
</dbReference>
<dbReference type="SUPFAM" id="SSF90123">
    <property type="entry name" value="ABC transporter transmembrane region"/>
    <property type="match status" value="1"/>
</dbReference>
<dbReference type="InterPro" id="IPR039421">
    <property type="entry name" value="Type_1_exporter"/>
</dbReference>
<name>A0A8J8MN15_9FIRM</name>
<dbReference type="RefSeq" id="WP_212695232.1">
    <property type="nucleotide sequence ID" value="NZ_CP058649.1"/>
</dbReference>
<dbReference type="PANTHER" id="PTHR43394:SF1">
    <property type="entry name" value="ATP-BINDING CASSETTE SUB-FAMILY B MEMBER 10, MITOCHONDRIAL"/>
    <property type="match status" value="1"/>
</dbReference>
<feature type="transmembrane region" description="Helical" evidence="5">
    <location>
        <begin position="246"/>
        <end position="271"/>
    </location>
</feature>
<dbReference type="Proteomes" id="UP000683246">
    <property type="component" value="Chromosome"/>
</dbReference>
<dbReference type="PROSITE" id="PS50929">
    <property type="entry name" value="ABC_TM1F"/>
    <property type="match status" value="1"/>
</dbReference>
<dbReference type="AlphaFoldDB" id="A0A8J8MN15"/>
<evidence type="ECO:0000313" key="8">
    <source>
        <dbReference type="Proteomes" id="UP000683246"/>
    </source>
</evidence>
<gene>
    <name evidence="7" type="ORF">HZI73_20530</name>
</gene>
<evidence type="ECO:0000256" key="5">
    <source>
        <dbReference type="SAM" id="Phobius"/>
    </source>
</evidence>
<dbReference type="KEGG" id="vpy:HZI73_20530"/>
<feature type="domain" description="ABC transmembrane type-1" evidence="6">
    <location>
        <begin position="27"/>
        <end position="306"/>
    </location>
</feature>
<keyword evidence="3 5" id="KW-1133">Transmembrane helix</keyword>
<proteinExistence type="predicted"/>
<accession>A0A8J8MN15</accession>
<dbReference type="GO" id="GO:0015421">
    <property type="term" value="F:ABC-type oligopeptide transporter activity"/>
    <property type="evidence" value="ECO:0007669"/>
    <property type="project" value="TreeGrafter"/>
</dbReference>
<dbReference type="PANTHER" id="PTHR43394">
    <property type="entry name" value="ATP-DEPENDENT PERMEASE MDL1, MITOCHONDRIAL"/>
    <property type="match status" value="1"/>
</dbReference>
<protein>
    <submittedName>
        <fullName evidence="7">ABC transporter ATP-binding protein</fullName>
    </submittedName>
</protein>
<evidence type="ECO:0000256" key="2">
    <source>
        <dbReference type="ARBA" id="ARBA00022692"/>
    </source>
</evidence>
<feature type="transmembrane region" description="Helical" evidence="5">
    <location>
        <begin position="26"/>
        <end position="46"/>
    </location>
</feature>
<evidence type="ECO:0000313" key="7">
    <source>
        <dbReference type="EMBL" id="QUI24541.1"/>
    </source>
</evidence>
<organism evidence="7 8">
    <name type="scientific">Vallitalea pronyensis</name>
    <dbReference type="NCBI Taxonomy" id="1348613"/>
    <lineage>
        <taxon>Bacteria</taxon>
        <taxon>Bacillati</taxon>
        <taxon>Bacillota</taxon>
        <taxon>Clostridia</taxon>
        <taxon>Lachnospirales</taxon>
        <taxon>Vallitaleaceae</taxon>
        <taxon>Vallitalea</taxon>
    </lineage>
</organism>
<keyword evidence="7" id="KW-0547">Nucleotide-binding</keyword>
<dbReference type="GO" id="GO:0005524">
    <property type="term" value="F:ATP binding"/>
    <property type="evidence" value="ECO:0007669"/>
    <property type="project" value="UniProtKB-KW"/>
</dbReference>
<reference evidence="7" key="1">
    <citation type="submission" date="2020-07" db="EMBL/GenBank/DDBJ databases">
        <title>Vallitalea pronyensis genome.</title>
        <authorList>
            <person name="Postec A."/>
        </authorList>
    </citation>
    <scope>NUCLEOTIDE SEQUENCE</scope>
    <source>
        <strain evidence="7">FatNI3</strain>
    </source>
</reference>
<dbReference type="InterPro" id="IPR036640">
    <property type="entry name" value="ABC1_TM_sf"/>
</dbReference>
<evidence type="ECO:0000256" key="4">
    <source>
        <dbReference type="ARBA" id="ARBA00023136"/>
    </source>
</evidence>